<sequence>MKAFESFQTYLDRMLSASSEKEKDKIKHEFDTFFATLNADEKKDFKAFQINIAESVKREMKEIERQMINTVDI</sequence>
<evidence type="ECO:0000313" key="2">
    <source>
        <dbReference type="Proteomes" id="UP001302222"/>
    </source>
</evidence>
<protein>
    <submittedName>
        <fullName evidence="1">Uncharacterized protein</fullName>
    </submittedName>
</protein>
<gene>
    <name evidence="1" type="ORF">VB798_16950</name>
</gene>
<organism evidence="1 2">
    <name type="scientific">Arcicella lustrica</name>
    <dbReference type="NCBI Taxonomy" id="2984196"/>
    <lineage>
        <taxon>Bacteria</taxon>
        <taxon>Pseudomonadati</taxon>
        <taxon>Bacteroidota</taxon>
        <taxon>Cytophagia</taxon>
        <taxon>Cytophagales</taxon>
        <taxon>Flectobacillaceae</taxon>
        <taxon>Arcicella</taxon>
    </lineage>
</organism>
<keyword evidence="2" id="KW-1185">Reference proteome</keyword>
<name>A0ABU5SLT8_9BACT</name>
<proteinExistence type="predicted"/>
<comment type="caution">
    <text evidence="1">The sequence shown here is derived from an EMBL/GenBank/DDBJ whole genome shotgun (WGS) entry which is preliminary data.</text>
</comment>
<accession>A0ABU5SLT8</accession>
<reference evidence="1 2" key="1">
    <citation type="submission" date="2023-12" db="EMBL/GenBank/DDBJ databases">
        <title>Novel species of the genus Arcicella isolated from rivers.</title>
        <authorList>
            <person name="Lu H."/>
        </authorList>
    </citation>
    <scope>NUCLEOTIDE SEQUENCE [LARGE SCALE GENOMIC DNA]</scope>
    <source>
        <strain evidence="1 2">DC25W</strain>
    </source>
</reference>
<dbReference type="RefSeq" id="WP_323260471.1">
    <property type="nucleotide sequence ID" value="NZ_JAYGIM010000013.1"/>
</dbReference>
<dbReference type="EMBL" id="JAYGIM010000013">
    <property type="protein sequence ID" value="MEA5428283.1"/>
    <property type="molecule type" value="Genomic_DNA"/>
</dbReference>
<dbReference type="Proteomes" id="UP001302222">
    <property type="component" value="Unassembled WGS sequence"/>
</dbReference>
<evidence type="ECO:0000313" key="1">
    <source>
        <dbReference type="EMBL" id="MEA5428283.1"/>
    </source>
</evidence>